<feature type="region of interest" description="Disordered" evidence="1">
    <location>
        <begin position="135"/>
        <end position="347"/>
    </location>
</feature>
<feature type="compositionally biased region" description="Basic and acidic residues" evidence="1">
    <location>
        <begin position="141"/>
        <end position="155"/>
    </location>
</feature>
<protein>
    <submittedName>
        <fullName evidence="2">Uncharacterized protein</fullName>
    </submittedName>
</protein>
<name>A0A8S1HP59_9PELO</name>
<feature type="compositionally biased region" description="Basic and acidic residues" evidence="1">
    <location>
        <begin position="218"/>
        <end position="233"/>
    </location>
</feature>
<reference evidence="2" key="1">
    <citation type="submission" date="2020-10" db="EMBL/GenBank/DDBJ databases">
        <authorList>
            <person name="Kikuchi T."/>
        </authorList>
    </citation>
    <scope>NUCLEOTIDE SEQUENCE</scope>
    <source>
        <strain evidence="2">NKZ352</strain>
    </source>
</reference>
<gene>
    <name evidence="2" type="ORF">CAUJ_LOCUS13673</name>
</gene>
<accession>A0A8S1HP59</accession>
<sequence>MVVVRRRGHRKVPSSRIGKNRIYEANDCTVCKQPVHQERSELSQAHQSEVRMDETTRDESRHQDQGRQRPPQADDAHDPPPPTHSVRLAPHQVENLASFLEWNQLLRGHGTTAYEVAIRRDRRGGARLELTLLDAATTPQMEDHGEGTARSRDEPEGYGIGAPTNTVDSAEAVTGEDSDSNEVGETDGERGEEIEEVKEEGGEGEGEEGAEPPQISNKTEEKVKFTAVHEGKFRHYGAQKENGREPLRAAAESNAPSTDPGAQLRNGKEKVQKAQRGKTVVLRLSMLRQSPDSRQDQEEEEETTSSGSSSSAPWPEELEDVHELFDLESIEEFDEETGSSDSSDSFFLSQRARERIALAWARRNLLNSPEEEEDDDVAEAPRAEDPAELVAEEAMDEAAELLHLQDEVVPEAEESGNEAKEEEKDGEEVEEDEEANDQAGPAAQPVAAPQQAAAGAAGPGQTRQQRAGQRPRSVAQRASRRLRGLGVGQAVRRVPPALAGHSAAQLLVKIREELEAKVADGGYGDEELRRVGRLSSAMTSLQAIEKGRVVTDVQFGRILRKIEKGF</sequence>
<organism evidence="2 3">
    <name type="scientific">Caenorhabditis auriculariae</name>
    <dbReference type="NCBI Taxonomy" id="2777116"/>
    <lineage>
        <taxon>Eukaryota</taxon>
        <taxon>Metazoa</taxon>
        <taxon>Ecdysozoa</taxon>
        <taxon>Nematoda</taxon>
        <taxon>Chromadorea</taxon>
        <taxon>Rhabditida</taxon>
        <taxon>Rhabditina</taxon>
        <taxon>Rhabditomorpha</taxon>
        <taxon>Rhabditoidea</taxon>
        <taxon>Rhabditidae</taxon>
        <taxon>Peloderinae</taxon>
        <taxon>Caenorhabditis</taxon>
    </lineage>
</organism>
<dbReference type="Proteomes" id="UP000835052">
    <property type="component" value="Unassembled WGS sequence"/>
</dbReference>
<feature type="compositionally biased region" description="Acidic residues" evidence="1">
    <location>
        <begin position="424"/>
        <end position="436"/>
    </location>
</feature>
<evidence type="ECO:0000313" key="3">
    <source>
        <dbReference type="Proteomes" id="UP000835052"/>
    </source>
</evidence>
<dbReference type="AlphaFoldDB" id="A0A8S1HP59"/>
<comment type="caution">
    <text evidence="2">The sequence shown here is derived from an EMBL/GenBank/DDBJ whole genome shotgun (WGS) entry which is preliminary data.</text>
</comment>
<feature type="compositionally biased region" description="Acidic residues" evidence="1">
    <location>
        <begin position="386"/>
        <end position="399"/>
    </location>
</feature>
<dbReference type="EMBL" id="CAJGYM010000104">
    <property type="protein sequence ID" value="CAD6197764.1"/>
    <property type="molecule type" value="Genomic_DNA"/>
</dbReference>
<feature type="compositionally biased region" description="Acidic residues" evidence="1">
    <location>
        <begin position="369"/>
        <end position="378"/>
    </location>
</feature>
<proteinExistence type="predicted"/>
<feature type="compositionally biased region" description="Low complexity" evidence="1">
    <location>
        <begin position="438"/>
        <end position="472"/>
    </location>
</feature>
<feature type="compositionally biased region" description="Acidic residues" evidence="1">
    <location>
        <begin position="316"/>
        <end position="338"/>
    </location>
</feature>
<evidence type="ECO:0000313" key="2">
    <source>
        <dbReference type="EMBL" id="CAD6197764.1"/>
    </source>
</evidence>
<keyword evidence="3" id="KW-1185">Reference proteome</keyword>
<feature type="compositionally biased region" description="Basic and acidic residues" evidence="1">
    <location>
        <begin position="48"/>
        <end position="78"/>
    </location>
</feature>
<feature type="region of interest" description="Disordered" evidence="1">
    <location>
        <begin position="37"/>
        <end position="87"/>
    </location>
</feature>
<feature type="region of interest" description="Disordered" evidence="1">
    <location>
        <begin position="362"/>
        <end position="481"/>
    </location>
</feature>
<evidence type="ECO:0000256" key="1">
    <source>
        <dbReference type="SAM" id="MobiDB-lite"/>
    </source>
</evidence>
<feature type="compositionally biased region" description="Acidic residues" evidence="1">
    <location>
        <begin position="174"/>
        <end position="210"/>
    </location>
</feature>